<dbReference type="SMART" id="SM00864">
    <property type="entry name" value="Tubulin"/>
    <property type="match status" value="1"/>
</dbReference>
<name>A0ABY5RFM2_HALLR</name>
<evidence type="ECO:0000256" key="5">
    <source>
        <dbReference type="ARBA" id="ARBA00023134"/>
    </source>
</evidence>
<dbReference type="InterPro" id="IPR045061">
    <property type="entry name" value="FtsZ/CetZ"/>
</dbReference>
<dbReference type="Pfam" id="PF21011">
    <property type="entry name" value="CetZ_C"/>
    <property type="match status" value="1"/>
</dbReference>
<evidence type="ECO:0000256" key="2">
    <source>
        <dbReference type="ARBA" id="ARBA00022490"/>
    </source>
</evidence>
<dbReference type="InterPro" id="IPR048737">
    <property type="entry name" value="CetZ_C"/>
</dbReference>
<dbReference type="InterPro" id="IPR032907">
    <property type="entry name" value="CetZ"/>
</dbReference>
<keyword evidence="2 6" id="KW-0963">Cytoplasm</keyword>
<keyword evidence="4 6" id="KW-0133">Cell shape</keyword>
<comment type="function">
    <text evidence="6">Involved in cell shape control.</text>
</comment>
<protein>
    <recommendedName>
        <fullName evidence="6">Tubulin-like protein CetZ</fullName>
    </recommendedName>
</protein>
<evidence type="ECO:0000256" key="4">
    <source>
        <dbReference type="ARBA" id="ARBA00022960"/>
    </source>
</evidence>
<evidence type="ECO:0000256" key="1">
    <source>
        <dbReference type="ARBA" id="ARBA00006877"/>
    </source>
</evidence>
<dbReference type="EMBL" id="CP078063">
    <property type="protein sequence ID" value="UVE50683.1"/>
    <property type="molecule type" value="Genomic_DNA"/>
</dbReference>
<accession>A0ABY5RFM2</accession>
<evidence type="ECO:0000259" key="8">
    <source>
        <dbReference type="SMART" id="SM00864"/>
    </source>
</evidence>
<dbReference type="HAMAP" id="MF_01946">
    <property type="entry name" value="CetZ"/>
    <property type="match status" value="1"/>
</dbReference>
<feature type="binding site" evidence="6">
    <location>
        <position position="199"/>
    </location>
    <ligand>
        <name>GTP</name>
        <dbReference type="ChEBI" id="CHEBI:37565"/>
    </ligand>
</feature>
<evidence type="ECO:0000313" key="10">
    <source>
        <dbReference type="Proteomes" id="UP001058330"/>
    </source>
</evidence>
<dbReference type="PANTHER" id="PTHR30314:SF10">
    <property type="entry name" value="TUBULIN-LIKE PROTEIN CETZ"/>
    <property type="match status" value="1"/>
</dbReference>
<comment type="similarity">
    <text evidence="1 6">Belongs to the CetZ family.</text>
</comment>
<dbReference type="CDD" id="cd02202">
    <property type="entry name" value="CetZ_tubulin-like"/>
    <property type="match status" value="1"/>
</dbReference>
<organism evidence="9 10">
    <name type="scientific">Haloferax larsenii</name>
    <dbReference type="NCBI Taxonomy" id="302484"/>
    <lineage>
        <taxon>Archaea</taxon>
        <taxon>Methanobacteriati</taxon>
        <taxon>Methanobacteriota</taxon>
        <taxon>Stenosarchaea group</taxon>
        <taxon>Halobacteria</taxon>
        <taxon>Halobacteriales</taxon>
        <taxon>Haloferacaceae</taxon>
        <taxon>Haloferax</taxon>
    </lineage>
</organism>
<keyword evidence="10" id="KW-1185">Reference proteome</keyword>
<gene>
    <name evidence="6" type="primary">cetZ</name>
    <name evidence="9" type="ORF">KU306_01955</name>
</gene>
<dbReference type="InterPro" id="IPR036525">
    <property type="entry name" value="Tubulin/FtsZ_GTPase_sf"/>
</dbReference>
<dbReference type="RefSeq" id="WP_425499532.1">
    <property type="nucleotide sequence ID" value="NZ_CP078063.1"/>
</dbReference>
<dbReference type="Pfam" id="PF00091">
    <property type="entry name" value="Tubulin"/>
    <property type="match status" value="1"/>
</dbReference>
<evidence type="ECO:0000256" key="3">
    <source>
        <dbReference type="ARBA" id="ARBA00022741"/>
    </source>
</evidence>
<dbReference type="Gene3D" id="3.30.1330.20">
    <property type="entry name" value="Tubulin/FtsZ, C-terminal domain"/>
    <property type="match status" value="1"/>
</dbReference>
<evidence type="ECO:0000256" key="7">
    <source>
        <dbReference type="SAM" id="MobiDB-lite"/>
    </source>
</evidence>
<dbReference type="Gene3D" id="3.40.50.1440">
    <property type="entry name" value="Tubulin/FtsZ, GTPase domain"/>
    <property type="match status" value="1"/>
</dbReference>
<proteinExistence type="inferred from homology"/>
<dbReference type="InterPro" id="IPR037103">
    <property type="entry name" value="Tubulin/FtsZ-like_C"/>
</dbReference>
<dbReference type="PANTHER" id="PTHR30314">
    <property type="entry name" value="CELL DIVISION PROTEIN FTSZ-RELATED"/>
    <property type="match status" value="1"/>
</dbReference>
<keyword evidence="3 6" id="KW-0547">Nucleotide-binding</keyword>
<feature type="compositionally biased region" description="Acidic residues" evidence="7">
    <location>
        <begin position="230"/>
        <end position="241"/>
    </location>
</feature>
<dbReference type="InterPro" id="IPR003008">
    <property type="entry name" value="Tubulin_FtsZ_GTPase"/>
</dbReference>
<feature type="region of interest" description="Disordered" evidence="7">
    <location>
        <begin position="202"/>
        <end position="252"/>
    </location>
</feature>
<feature type="compositionally biased region" description="Basic and acidic residues" evidence="7">
    <location>
        <begin position="1"/>
        <end position="18"/>
    </location>
</feature>
<dbReference type="GeneID" id="74527620"/>
<dbReference type="SUPFAM" id="SSF52490">
    <property type="entry name" value="Tubulin nucleotide-binding domain-like"/>
    <property type="match status" value="1"/>
</dbReference>
<feature type="binding site" evidence="6">
    <location>
        <position position="172"/>
    </location>
    <ligand>
        <name>GTP</name>
        <dbReference type="ChEBI" id="CHEBI:37565"/>
    </ligand>
</feature>
<sequence length="461" mass="49138">MEHDDCGFSHADNRHAEPGVHLSGGEAVKLAVVGVGNAGCRLANQILETEQTTGRDLCNGNTLLINSTEPTFDTTAHVPEARRLTIGDVYWEADGADIDGDPDLAAEIAREEKNDIIRAFDHIEFHEVDGILVIAGLGRGTGGGAGAVVIDHLKAICDEPVYAVGVLPADSEGEQEALTAARSLQSFVSKADNVIAFDNDAWLDGERPTGSAPDNRLGDDEAGSEGNDASSEDDDTADDEASPSRPESDGSGYATVNAALAERLVALFAAGEFRDPSADEYRMDPSDIIRALDTGGVSTIGYASFDLPQPGGIRSWVRALTDRFAWIPEPSWVSAPPHSDEDTPTDAAKINRLVREAARSKLTLPCEISSAERALVVLSGPSKTLSRQGFEGGRYWLEKEADIVDVMAGDELNERATALTAVVLLSNVTDVDRIAEIQETAVEHQQSLRTDGKQYGTARSE</sequence>
<feature type="binding site" evidence="6">
    <location>
        <position position="257"/>
    </location>
    <ligand>
        <name>GTP</name>
        <dbReference type="ChEBI" id="CHEBI:37565"/>
    </ligand>
</feature>
<dbReference type="Proteomes" id="UP001058330">
    <property type="component" value="Chromosome"/>
</dbReference>
<comment type="caution">
    <text evidence="6">Lacks conserved residue(s) required for the propagation of feature annotation.</text>
</comment>
<feature type="domain" description="Tubulin/FtsZ GTPase" evidence="8">
    <location>
        <begin position="29"/>
        <end position="226"/>
    </location>
</feature>
<evidence type="ECO:0000313" key="9">
    <source>
        <dbReference type="EMBL" id="UVE50683.1"/>
    </source>
</evidence>
<keyword evidence="5 6" id="KW-0342">GTP-binding</keyword>
<reference evidence="9" key="1">
    <citation type="submission" date="2021-07" db="EMBL/GenBank/DDBJ databases">
        <title>Studies on halocins as antimicrobial molecules from haloarchaea.</title>
        <authorList>
            <person name="Kumar S."/>
            <person name="Khare S.K."/>
        </authorList>
    </citation>
    <scope>NUCLEOTIDE SEQUENCE</scope>
    <source>
        <strain evidence="9">NCIM 5678</strain>
    </source>
</reference>
<comment type="subcellular location">
    <subcellularLocation>
        <location evidence="6">Cytoplasm</location>
    </subcellularLocation>
</comment>
<evidence type="ECO:0000256" key="6">
    <source>
        <dbReference type="HAMAP-Rule" id="MF_01946"/>
    </source>
</evidence>
<feature type="region of interest" description="Disordered" evidence="7">
    <location>
        <begin position="1"/>
        <end position="20"/>
    </location>
</feature>
<feature type="binding site" evidence="6">
    <location>
        <begin position="140"/>
        <end position="142"/>
    </location>
    <ligand>
        <name>GTP</name>
        <dbReference type="ChEBI" id="CHEBI:37565"/>
    </ligand>
</feature>